<dbReference type="KEGG" id="fcy:FRACYDRAFT_265869"/>
<gene>
    <name evidence="2" type="ORF">FRACYDRAFT_265869</name>
</gene>
<keyword evidence="3" id="KW-1185">Reference proteome</keyword>
<evidence type="ECO:0000256" key="1">
    <source>
        <dbReference type="SAM" id="SignalP"/>
    </source>
</evidence>
<protein>
    <submittedName>
        <fullName evidence="2">Uncharacterized protein</fullName>
    </submittedName>
</protein>
<reference evidence="2 3" key="1">
    <citation type="submission" date="2016-09" db="EMBL/GenBank/DDBJ databases">
        <title>Extensive genetic diversity and differential bi-allelic expression allows diatom success in the polar Southern Ocean.</title>
        <authorList>
            <consortium name="DOE Joint Genome Institute"/>
            <person name="Mock T."/>
            <person name="Otillar R.P."/>
            <person name="Strauss J."/>
            <person name="Dupont C."/>
            <person name="Frickenhaus S."/>
            <person name="Maumus F."/>
            <person name="Mcmullan M."/>
            <person name="Sanges R."/>
            <person name="Schmutz J."/>
            <person name="Toseland A."/>
            <person name="Valas R."/>
            <person name="Veluchamy A."/>
            <person name="Ward B.J."/>
            <person name="Allen A."/>
            <person name="Barry K."/>
            <person name="Falciatore A."/>
            <person name="Ferrante M."/>
            <person name="Fortunato A.E."/>
            <person name="Gloeckner G."/>
            <person name="Gruber A."/>
            <person name="Hipkin R."/>
            <person name="Janech M."/>
            <person name="Kroth P."/>
            <person name="Leese F."/>
            <person name="Lindquist E."/>
            <person name="Lyon B.R."/>
            <person name="Martin J."/>
            <person name="Mayer C."/>
            <person name="Parker M."/>
            <person name="Quesneville H."/>
            <person name="Raymond J."/>
            <person name="Uhlig C."/>
            <person name="Valentin K.U."/>
            <person name="Worden A.Z."/>
            <person name="Armbrust E.V."/>
            <person name="Bowler C."/>
            <person name="Green B."/>
            <person name="Moulton V."/>
            <person name="Van Oosterhout C."/>
            <person name="Grigoriev I."/>
        </authorList>
    </citation>
    <scope>NUCLEOTIDE SEQUENCE [LARGE SCALE GENOMIC DNA]</scope>
    <source>
        <strain evidence="2 3">CCMP1102</strain>
    </source>
</reference>
<feature type="signal peptide" evidence="1">
    <location>
        <begin position="1"/>
        <end position="18"/>
    </location>
</feature>
<name>A0A1E7EKT9_9STRA</name>
<dbReference type="EMBL" id="KV784408">
    <property type="protein sequence ID" value="OEU06518.1"/>
    <property type="molecule type" value="Genomic_DNA"/>
</dbReference>
<organism evidence="2 3">
    <name type="scientific">Fragilariopsis cylindrus CCMP1102</name>
    <dbReference type="NCBI Taxonomy" id="635003"/>
    <lineage>
        <taxon>Eukaryota</taxon>
        <taxon>Sar</taxon>
        <taxon>Stramenopiles</taxon>
        <taxon>Ochrophyta</taxon>
        <taxon>Bacillariophyta</taxon>
        <taxon>Bacillariophyceae</taxon>
        <taxon>Bacillariophycidae</taxon>
        <taxon>Bacillariales</taxon>
        <taxon>Bacillariaceae</taxon>
        <taxon>Fragilariopsis</taxon>
    </lineage>
</organism>
<sequence>MKLSTFTNLLLGGIATMAFNSFTSTPTFVMAHEYVNDEETPQDFYGCVEKFTDGFEDLSYNDVMDCTVSIENVWEKCPYFLLDYNDYVNATNVPFNFPDDYAACKALNQCAYSVYAIDECFGDEGIDMEGMLANIKDVDVDDVMNAYNAENYDYVSGVFKEIITYGRENNVTDPSIQKSIMCIADNFL</sequence>
<dbReference type="AlphaFoldDB" id="A0A1E7EKT9"/>
<accession>A0A1E7EKT9</accession>
<feature type="chain" id="PRO_5009191968" evidence="1">
    <location>
        <begin position="19"/>
        <end position="188"/>
    </location>
</feature>
<evidence type="ECO:0000313" key="3">
    <source>
        <dbReference type="Proteomes" id="UP000095751"/>
    </source>
</evidence>
<keyword evidence="1" id="KW-0732">Signal</keyword>
<dbReference type="InParanoid" id="A0A1E7EKT9"/>
<proteinExistence type="predicted"/>
<dbReference type="Proteomes" id="UP000095751">
    <property type="component" value="Unassembled WGS sequence"/>
</dbReference>
<evidence type="ECO:0000313" key="2">
    <source>
        <dbReference type="EMBL" id="OEU06518.1"/>
    </source>
</evidence>